<evidence type="ECO:0000313" key="2">
    <source>
        <dbReference type="EMBL" id="TYS74823.1"/>
    </source>
</evidence>
<sequence>MLKSNIGTLVEEAGLKDGYIAKKLNVTKRSVYNWRKGLSYPNFEKAFELASLLDCKVDDLAEILKEEK</sequence>
<dbReference type="Proteomes" id="UP000324517">
    <property type="component" value="Unassembled WGS sequence"/>
</dbReference>
<evidence type="ECO:0000313" key="3">
    <source>
        <dbReference type="Proteomes" id="UP000324517"/>
    </source>
</evidence>
<reference evidence="2 3" key="1">
    <citation type="submission" date="2019-08" db="EMBL/GenBank/DDBJ databases">
        <title>Bacillus genomes from the desert of Cuatro Cienegas, Coahuila.</title>
        <authorList>
            <person name="Olmedo-Alvarez G."/>
        </authorList>
    </citation>
    <scope>NUCLEOTIDE SEQUENCE [LARGE SCALE GENOMIC DNA]</scope>
    <source>
        <strain evidence="2 3">CH98b_3T</strain>
    </source>
</reference>
<gene>
    <name evidence="2" type="ORF">FZC75_02235</name>
</gene>
<dbReference type="EMBL" id="VTET01000001">
    <property type="protein sequence ID" value="TYS74823.1"/>
    <property type="molecule type" value="Genomic_DNA"/>
</dbReference>
<dbReference type="SUPFAM" id="SSF47413">
    <property type="entry name" value="lambda repressor-like DNA-binding domains"/>
    <property type="match status" value="1"/>
</dbReference>
<name>A0A5D4TG95_9BACI</name>
<dbReference type="Pfam" id="PF01381">
    <property type="entry name" value="HTH_3"/>
    <property type="match status" value="1"/>
</dbReference>
<organism evidence="2 3">
    <name type="scientific">Sutcliffiella horikoshii</name>
    <dbReference type="NCBI Taxonomy" id="79883"/>
    <lineage>
        <taxon>Bacteria</taxon>
        <taxon>Bacillati</taxon>
        <taxon>Bacillota</taxon>
        <taxon>Bacilli</taxon>
        <taxon>Bacillales</taxon>
        <taxon>Bacillaceae</taxon>
        <taxon>Sutcliffiella</taxon>
    </lineage>
</organism>
<protein>
    <submittedName>
        <fullName evidence="2">Helix-turn-helix transcriptional regulator</fullName>
    </submittedName>
</protein>
<dbReference type="SMART" id="SM00530">
    <property type="entry name" value="HTH_XRE"/>
    <property type="match status" value="1"/>
</dbReference>
<dbReference type="RefSeq" id="WP_148978288.1">
    <property type="nucleotide sequence ID" value="NZ_JBNILM010000001.1"/>
</dbReference>
<dbReference type="InterPro" id="IPR001387">
    <property type="entry name" value="Cro/C1-type_HTH"/>
</dbReference>
<evidence type="ECO:0000259" key="1">
    <source>
        <dbReference type="PROSITE" id="PS50943"/>
    </source>
</evidence>
<dbReference type="InterPro" id="IPR010982">
    <property type="entry name" value="Lambda_DNA-bd_dom_sf"/>
</dbReference>
<dbReference type="Gene3D" id="1.10.260.40">
    <property type="entry name" value="lambda repressor-like DNA-binding domains"/>
    <property type="match status" value="1"/>
</dbReference>
<feature type="domain" description="HTH cro/C1-type" evidence="1">
    <location>
        <begin position="21"/>
        <end position="60"/>
    </location>
</feature>
<dbReference type="OrthoDB" id="2642285at2"/>
<proteinExistence type="predicted"/>
<accession>A0A5D4TG95</accession>
<dbReference type="PROSITE" id="PS50943">
    <property type="entry name" value="HTH_CROC1"/>
    <property type="match status" value="1"/>
</dbReference>
<comment type="caution">
    <text evidence="2">The sequence shown here is derived from an EMBL/GenBank/DDBJ whole genome shotgun (WGS) entry which is preliminary data.</text>
</comment>
<dbReference type="GO" id="GO:0003677">
    <property type="term" value="F:DNA binding"/>
    <property type="evidence" value="ECO:0007669"/>
    <property type="project" value="InterPro"/>
</dbReference>
<dbReference type="AlphaFoldDB" id="A0A5D4TG95"/>